<name>A0A6J7ZSG7_PLARU</name>
<dbReference type="AlphaFoldDB" id="A0A6J7ZSG7"/>
<keyword evidence="2" id="KW-1185">Reference proteome</keyword>
<organism evidence="1 2">
    <name type="scientific">Planktothrix rubescens CCAP 1459/22</name>
    <dbReference type="NCBI Taxonomy" id="329571"/>
    <lineage>
        <taxon>Bacteria</taxon>
        <taxon>Bacillati</taxon>
        <taxon>Cyanobacteriota</taxon>
        <taxon>Cyanophyceae</taxon>
        <taxon>Oscillatoriophycideae</taxon>
        <taxon>Oscillatoriales</taxon>
        <taxon>Microcoleaceae</taxon>
        <taxon>Planktothrix</taxon>
    </lineage>
</organism>
<protein>
    <submittedName>
        <fullName evidence="1">Uncharacterized protein</fullName>
    </submittedName>
</protein>
<sequence length="45" mass="4783">MGEPGTGVLEVQKLAIDGIWGFSEISNIEVAASIRTFLKAKSCSQ</sequence>
<reference evidence="1" key="1">
    <citation type="submission" date="2020-05" db="EMBL/GenBank/DDBJ databases">
        <authorList>
            <consortium name="Genoscope - CEA"/>
            <person name="William W."/>
        </authorList>
    </citation>
    <scope>NUCLEOTIDE SEQUENCE [LARGE SCALE GENOMIC DNA]</scope>
    <source>
        <strain evidence="1">PCC 7821</strain>
    </source>
</reference>
<comment type="caution">
    <text evidence="1">The sequence shown here is derived from an EMBL/GenBank/DDBJ whole genome shotgun (WGS) entry which is preliminary data.</text>
</comment>
<evidence type="ECO:0000313" key="2">
    <source>
        <dbReference type="Proteomes" id="UP000196521"/>
    </source>
</evidence>
<dbReference type="Proteomes" id="UP000196521">
    <property type="component" value="Unassembled WGS sequence"/>
</dbReference>
<evidence type="ECO:0000313" key="1">
    <source>
        <dbReference type="EMBL" id="CAC5345288.1"/>
    </source>
</evidence>
<dbReference type="EMBL" id="CZCZ02000016">
    <property type="protein sequence ID" value="CAC5345288.1"/>
    <property type="molecule type" value="Genomic_DNA"/>
</dbReference>
<gene>
    <name evidence="1" type="ORF">PLAN_60303</name>
</gene>
<proteinExistence type="predicted"/>
<accession>A0A6J7ZSG7</accession>